<name>A0A3D9TMR6_BACMY</name>
<evidence type="ECO:0008006" key="3">
    <source>
        <dbReference type="Google" id="ProtNLM"/>
    </source>
</evidence>
<evidence type="ECO:0000313" key="1">
    <source>
        <dbReference type="EMBL" id="REF18419.1"/>
    </source>
</evidence>
<sequence length="352" mass="42160">MYKLNMYIYDPHKRNEFFSLLLGYLSKEKMEDLIIDKSWQGGYSIQIMSDNLKTLRKIEGFFKLKVKHRSLTQYEVEKQKILSRKLSFMEETEPIMDVFSEGESIVSEVNREQIEKKYKFDYNSIISSLRARTNYMLKSSGLWVEKTEAERYYYCLGLAYIIADTYPEGALYGSFSYRSNFEYYKKQLELLNISEDKRKKYFGYLNNSSDHEVEAENLFVYNFLDSKDYLNDYIFESFIEYINYCYSIFSDGFKENEKFYGELYTASTFFERVSNPSEFHNMAYTDEKIIKLYNERQFIIHRYMLAQLYSLFPLLGIKNIKKQKVLGKVTELLEERNGVNWLEKLRGKFNGV</sequence>
<gene>
    <name evidence="1" type="ORF">DET55_14028</name>
</gene>
<organism evidence="1 2">
    <name type="scientific">Bacillus mycoides</name>
    <dbReference type="NCBI Taxonomy" id="1405"/>
    <lineage>
        <taxon>Bacteria</taxon>
        <taxon>Bacillati</taxon>
        <taxon>Bacillota</taxon>
        <taxon>Bacilli</taxon>
        <taxon>Bacillales</taxon>
        <taxon>Bacillaceae</taxon>
        <taxon>Bacillus</taxon>
        <taxon>Bacillus cereus group</taxon>
    </lineage>
</organism>
<reference evidence="1 2" key="1">
    <citation type="submission" date="2018-08" db="EMBL/GenBank/DDBJ databases">
        <title>Freshwater and sediment microbial communities from various areas in North America, analyzing microbe dynamics in response to fracking.</title>
        <authorList>
            <person name="Lamendella R."/>
        </authorList>
    </citation>
    <scope>NUCLEOTIDE SEQUENCE [LARGE SCALE GENOMIC DNA]</scope>
    <source>
        <strain evidence="1 2">DB-1</strain>
    </source>
</reference>
<evidence type="ECO:0000313" key="2">
    <source>
        <dbReference type="Proteomes" id="UP000256530"/>
    </source>
</evidence>
<protein>
    <recommendedName>
        <fullName evidence="3">Thiopeptide-type bacteriocin biosynthesis domain-containing protein</fullName>
    </recommendedName>
</protein>
<accession>A0A3D9TMR6</accession>
<dbReference type="EMBL" id="QTTY01000040">
    <property type="protein sequence ID" value="REF18419.1"/>
    <property type="molecule type" value="Genomic_DNA"/>
</dbReference>
<dbReference type="RefSeq" id="WP_113938616.1">
    <property type="nucleotide sequence ID" value="NZ_QTTY01000040.1"/>
</dbReference>
<comment type="caution">
    <text evidence="1">The sequence shown here is derived from an EMBL/GenBank/DDBJ whole genome shotgun (WGS) entry which is preliminary data.</text>
</comment>
<proteinExistence type="predicted"/>
<dbReference type="Proteomes" id="UP000256530">
    <property type="component" value="Unassembled WGS sequence"/>
</dbReference>
<dbReference type="AlphaFoldDB" id="A0A3D9TMR6"/>